<name>A0A0H3CFP4_ENTCC</name>
<dbReference type="PATRIC" id="fig|716541.4.peg.691"/>
<organism evidence="2 3">
    <name type="scientific">Enterobacter cloacae subsp. cloacae (strain ATCC 13047 / DSM 30054 / NBRC 13535 / NCTC 10005 / WDCM 00083 / NCDC 279-56)</name>
    <dbReference type="NCBI Taxonomy" id="716541"/>
    <lineage>
        <taxon>Bacteria</taxon>
        <taxon>Pseudomonadati</taxon>
        <taxon>Pseudomonadota</taxon>
        <taxon>Gammaproteobacteria</taxon>
        <taxon>Enterobacterales</taxon>
        <taxon>Enterobacteriaceae</taxon>
        <taxon>Enterobacter</taxon>
        <taxon>Enterobacter cloacae complex</taxon>
    </lineage>
</organism>
<evidence type="ECO:0000313" key="2">
    <source>
        <dbReference type="EMBL" id="ADF59971.1"/>
    </source>
</evidence>
<dbReference type="eggNOG" id="ENOG502Z7Q1">
    <property type="taxonomic scope" value="Bacteria"/>
</dbReference>
<sequence length="412" mass="45765">MTIPADSIVAHTLARMQQNLERRTDTGDVSQERSGLLFMGNVHDAFPRRLFLDTRLSPLDKTAWVMIRLYAQQNEGAIFPTYDELQVQLASAHSEKASRDTVSRVLLMLRLTGWLSLCKRVRDDRGRVRGNIYAQHDEPLGYRDAETFDPGWLKLVEESCLSRNKAVRMTALAVVNDILQDPGMRHRHSRLALIESRLSAPSTPRQMVSHRRAVNRSPESGLSQKSTKNIPESLSPENGLSTPSVDKTQSPESGLSLKSTSYTGVRNPDCNVRSFTQSVNKKTYVPGGEHFLPDDFVNGLNSDDRQMLTTQMASLPEAVAKTLADMLREQLRLGRLNNPVGWLFTMLRRARSGELNLPEAAAPAPAGSGSNNPPTTGTRAVPAAIIPVQPARRPSRDEVRAMIESIRQNVGR</sequence>
<evidence type="ECO:0000313" key="3">
    <source>
        <dbReference type="Proteomes" id="UP000002363"/>
    </source>
</evidence>
<dbReference type="InterPro" id="IPR047749">
    <property type="entry name" value="STY4528-like"/>
</dbReference>
<feature type="region of interest" description="Disordered" evidence="1">
    <location>
        <begin position="359"/>
        <end position="398"/>
    </location>
</feature>
<feature type="compositionally biased region" description="Polar residues" evidence="1">
    <location>
        <begin position="217"/>
        <end position="264"/>
    </location>
</feature>
<dbReference type="OrthoDB" id="8556561at2"/>
<evidence type="ECO:0000256" key="1">
    <source>
        <dbReference type="SAM" id="MobiDB-lite"/>
    </source>
</evidence>
<feature type="compositionally biased region" description="Low complexity" evidence="1">
    <location>
        <begin position="359"/>
        <end position="392"/>
    </location>
</feature>
<dbReference type="Proteomes" id="UP000002363">
    <property type="component" value="Chromosome"/>
</dbReference>
<protein>
    <submittedName>
        <fullName evidence="2">Uncharacterized protein</fullName>
    </submittedName>
</protein>
<keyword evidence="3" id="KW-1185">Reference proteome</keyword>
<feature type="region of interest" description="Disordered" evidence="1">
    <location>
        <begin position="195"/>
        <end position="267"/>
    </location>
</feature>
<gene>
    <name evidence="2" type="ordered locus">ECL_00405</name>
</gene>
<dbReference type="STRING" id="716541.ECL_00405"/>
<dbReference type="EMBL" id="CP001918">
    <property type="protein sequence ID" value="ADF59971.1"/>
    <property type="molecule type" value="Genomic_DNA"/>
</dbReference>
<reference evidence="2 3" key="1">
    <citation type="journal article" date="2010" name="J. Bacteriol.">
        <title>Complete genome sequence of Enterobacter cloacae subsp. cloacae type strain ATCC 13047.</title>
        <authorList>
            <person name="Ren Y."/>
            <person name="Ren Y."/>
            <person name="Zhou Z."/>
            <person name="Guo X."/>
            <person name="Li Y."/>
            <person name="Feng L."/>
            <person name="Wang L."/>
        </authorList>
    </citation>
    <scope>NUCLEOTIDE SEQUENCE [LARGE SCALE GENOMIC DNA]</scope>
    <source>
        <strain evidence="3">ATCC 13047 / DSM 30054 / NBRC 13535 / NCTC 10005 / WDCM 00083 / NCDC 279-56</strain>
    </source>
</reference>
<dbReference type="EnsemblBacteria" id="ADF59971">
    <property type="protein sequence ID" value="ADF59971"/>
    <property type="gene ID" value="ECL_00405"/>
</dbReference>
<dbReference type="RefSeq" id="WP_013095150.1">
    <property type="nucleotide sequence ID" value="NC_014121.1"/>
</dbReference>
<dbReference type="NCBIfam" id="NF040582">
    <property type="entry name" value="STY4528_fam"/>
    <property type="match status" value="1"/>
</dbReference>
<dbReference type="KEGG" id="enc:ECL_00405"/>
<proteinExistence type="predicted"/>
<accession>A0A0H3CFP4</accession>
<dbReference type="HOGENOM" id="CLU_039028_2_0_6"/>
<dbReference type="AlphaFoldDB" id="A0A0H3CFP4"/>